<protein>
    <submittedName>
        <fullName evidence="4">Protein EMBRYO DEFECTIVE 1674</fullName>
    </submittedName>
</protein>
<dbReference type="OrthoDB" id="118550at2759"/>
<feature type="domain" description="SANTA" evidence="2">
    <location>
        <begin position="70"/>
        <end position="160"/>
    </location>
</feature>
<feature type="compositionally biased region" description="Polar residues" evidence="1">
    <location>
        <begin position="27"/>
        <end position="58"/>
    </location>
</feature>
<sequence>MATKSKLKSVSAHRSSPRTRSGAVSEPISTPATRSRSVPKPNSDSIPRTTPFSSKSITPISGGGALLKPVSLSDWWLTKKANNNKGLGVSGFESKGGSKVRLFSSATISTRHDSTTLETSDGLTVSISGFINRSRSLQNGFSPQLCNRFLLGFPYHWKDYTEEGFVEEDKNDYGVVSFDDIPVNRLQDVLFTASSCFQAKILDDSVDSLRDLLRSSTEKKECRTPRMDVGDGESLVVSVKGVETRGMLRRREEGEASIGERLHRSSKKKRDQ</sequence>
<dbReference type="KEGG" id="rsz:108809673"/>
<dbReference type="PANTHER" id="PTHR35311">
    <property type="entry name" value="KINETOCHORE-ASSOCIATED PROTEIN KNL-2 HOMOLOG"/>
    <property type="match status" value="1"/>
</dbReference>
<proteinExistence type="predicted"/>
<dbReference type="InterPro" id="IPR053090">
    <property type="entry name" value="Centromere_KNL-2_homolog"/>
</dbReference>
<keyword evidence="3" id="KW-1185">Reference proteome</keyword>
<reference evidence="3" key="1">
    <citation type="journal article" date="2019" name="Database">
        <title>The radish genome database (RadishGD): an integrated information resource for radish genomics.</title>
        <authorList>
            <person name="Yu H.J."/>
            <person name="Baek S."/>
            <person name="Lee Y.J."/>
            <person name="Cho A."/>
            <person name="Mun J.H."/>
        </authorList>
    </citation>
    <scope>NUCLEOTIDE SEQUENCE [LARGE SCALE GENOMIC DNA]</scope>
    <source>
        <strain evidence="3">cv. WK10039</strain>
    </source>
</reference>
<evidence type="ECO:0000256" key="1">
    <source>
        <dbReference type="SAM" id="MobiDB-lite"/>
    </source>
</evidence>
<dbReference type="PANTHER" id="PTHR35311:SF1">
    <property type="entry name" value="PROTEIN EMBRYO DEFECTIVE 1674"/>
    <property type="match status" value="1"/>
</dbReference>
<reference evidence="4" key="2">
    <citation type="submission" date="2025-08" db="UniProtKB">
        <authorList>
            <consortium name="RefSeq"/>
        </authorList>
    </citation>
    <scope>IDENTIFICATION</scope>
    <source>
        <tissue evidence="4">Leaf</tissue>
    </source>
</reference>
<dbReference type="AlphaFoldDB" id="A0A6J0JP09"/>
<dbReference type="InterPro" id="IPR015216">
    <property type="entry name" value="SANTA"/>
</dbReference>
<dbReference type="GeneID" id="108809673"/>
<feature type="region of interest" description="Disordered" evidence="1">
    <location>
        <begin position="248"/>
        <end position="272"/>
    </location>
</feature>
<name>A0A6J0JP09_RAPSA</name>
<dbReference type="RefSeq" id="XP_018437333.1">
    <property type="nucleotide sequence ID" value="XM_018581831.2"/>
</dbReference>
<feature type="compositionally biased region" description="Basic and acidic residues" evidence="1">
    <location>
        <begin position="249"/>
        <end position="263"/>
    </location>
</feature>
<organism evidence="3 4">
    <name type="scientific">Raphanus sativus</name>
    <name type="common">Radish</name>
    <name type="synonym">Raphanus raphanistrum var. sativus</name>
    <dbReference type="NCBI Taxonomy" id="3726"/>
    <lineage>
        <taxon>Eukaryota</taxon>
        <taxon>Viridiplantae</taxon>
        <taxon>Streptophyta</taxon>
        <taxon>Embryophyta</taxon>
        <taxon>Tracheophyta</taxon>
        <taxon>Spermatophyta</taxon>
        <taxon>Magnoliopsida</taxon>
        <taxon>eudicotyledons</taxon>
        <taxon>Gunneridae</taxon>
        <taxon>Pentapetalae</taxon>
        <taxon>rosids</taxon>
        <taxon>malvids</taxon>
        <taxon>Brassicales</taxon>
        <taxon>Brassicaceae</taxon>
        <taxon>Brassiceae</taxon>
        <taxon>Raphanus</taxon>
    </lineage>
</organism>
<evidence type="ECO:0000313" key="4">
    <source>
        <dbReference type="RefSeq" id="XP_018437333.1"/>
    </source>
</evidence>
<dbReference type="Pfam" id="PF09133">
    <property type="entry name" value="SANTA"/>
    <property type="match status" value="1"/>
</dbReference>
<accession>A0A6J0JP09</accession>
<gene>
    <name evidence="4" type="primary">LOC108809673</name>
</gene>
<feature type="region of interest" description="Disordered" evidence="1">
    <location>
        <begin position="1"/>
        <end position="58"/>
    </location>
</feature>
<dbReference type="Proteomes" id="UP000504610">
    <property type="component" value="Chromosome 6"/>
</dbReference>
<evidence type="ECO:0000313" key="3">
    <source>
        <dbReference type="Proteomes" id="UP000504610"/>
    </source>
</evidence>
<evidence type="ECO:0000259" key="2">
    <source>
        <dbReference type="Pfam" id="PF09133"/>
    </source>
</evidence>